<gene>
    <name evidence="1" type="ORF">AVDCRST_MAG04-2788</name>
</gene>
<protein>
    <submittedName>
        <fullName evidence="1">Uncharacterized protein</fullName>
    </submittedName>
</protein>
<dbReference type="AlphaFoldDB" id="A0A6J4J1T0"/>
<sequence length="60" mass="6590">MARRPAGVISSAAVSRRTRFLLTPDQALPGLCGDISNRERRSSSFARRQVRQATAFAVDD</sequence>
<accession>A0A6J4J1T0</accession>
<proteinExistence type="predicted"/>
<name>A0A6J4J1T0_9PROT</name>
<reference evidence="1" key="1">
    <citation type="submission" date="2020-02" db="EMBL/GenBank/DDBJ databases">
        <authorList>
            <person name="Meier V. D."/>
        </authorList>
    </citation>
    <scope>NUCLEOTIDE SEQUENCE</scope>
    <source>
        <strain evidence="1">AVDCRST_MAG04</strain>
    </source>
</reference>
<organism evidence="1">
    <name type="scientific">uncultured Acetobacteraceae bacterium</name>
    <dbReference type="NCBI Taxonomy" id="169975"/>
    <lineage>
        <taxon>Bacteria</taxon>
        <taxon>Pseudomonadati</taxon>
        <taxon>Pseudomonadota</taxon>
        <taxon>Alphaproteobacteria</taxon>
        <taxon>Acetobacterales</taxon>
        <taxon>Acetobacteraceae</taxon>
        <taxon>environmental samples</taxon>
    </lineage>
</organism>
<dbReference type="EMBL" id="CADCTL010000193">
    <property type="protein sequence ID" value="CAA9264685.1"/>
    <property type="molecule type" value="Genomic_DNA"/>
</dbReference>
<evidence type="ECO:0000313" key="1">
    <source>
        <dbReference type="EMBL" id="CAA9264685.1"/>
    </source>
</evidence>